<gene>
    <name evidence="1" type="ORF">C8F04DRAFT_953119</name>
</gene>
<dbReference type="AlphaFoldDB" id="A0AAD6T1M5"/>
<feature type="non-terminal residue" evidence="1">
    <location>
        <position position="1"/>
    </location>
</feature>
<protein>
    <recommendedName>
        <fullName evidence="3">Reverse transcriptase domain-containing protein</fullName>
    </recommendedName>
</protein>
<comment type="caution">
    <text evidence="1">The sequence shown here is derived from an EMBL/GenBank/DDBJ whole genome shotgun (WGS) entry which is preliminary data.</text>
</comment>
<accession>A0AAD6T1M5</accession>
<evidence type="ECO:0000313" key="1">
    <source>
        <dbReference type="EMBL" id="KAJ7037136.1"/>
    </source>
</evidence>
<dbReference type="Proteomes" id="UP001218188">
    <property type="component" value="Unassembled WGS sequence"/>
</dbReference>
<keyword evidence="2" id="KW-1185">Reference proteome</keyword>
<name>A0AAD6T1M5_9AGAR</name>
<organism evidence="1 2">
    <name type="scientific">Mycena alexandri</name>
    <dbReference type="NCBI Taxonomy" id="1745969"/>
    <lineage>
        <taxon>Eukaryota</taxon>
        <taxon>Fungi</taxon>
        <taxon>Dikarya</taxon>
        <taxon>Basidiomycota</taxon>
        <taxon>Agaricomycotina</taxon>
        <taxon>Agaricomycetes</taxon>
        <taxon>Agaricomycetidae</taxon>
        <taxon>Agaricales</taxon>
        <taxon>Marasmiineae</taxon>
        <taxon>Mycenaceae</taxon>
        <taxon>Mycena</taxon>
    </lineage>
</organism>
<dbReference type="EMBL" id="JARJCM010000039">
    <property type="protein sequence ID" value="KAJ7037136.1"/>
    <property type="molecule type" value="Genomic_DNA"/>
</dbReference>
<sequence>LRQSTLAGIKIRGKQERLITTLFADDTIVYLDDSDDFGMLLKVLDEWCIAAGAKFNIAKTEMIPIGTPDHRDRVRANRFVNGLGGTLIPDHIKIAQEGEPIRTLGAWVGNGVDQVDTWSRTLEKIDAALDRWELGHPTMEGRRLIILMVVGGMTQYLATVQGMPEDVEHRLERRVQEFLWAEKVRVSVNKETVYAPADIGGKDLLDIVARNEAIAVMWLKTYLSFGPDRPLWCFVADEILAKKAVLTDFNVDEAMRVNAYLQSWTPYQSSWDLRSKDIAGMMSVGRKYGVTMDAIAVSRENQGNMVIWYHRFSNGTKTLFNSAREVVKCLKQKHRVRLVKDAVQLAKKNGDTGASERTTLQMLVVPSDKVNSTLRSPA</sequence>
<proteinExistence type="predicted"/>
<evidence type="ECO:0008006" key="3">
    <source>
        <dbReference type="Google" id="ProtNLM"/>
    </source>
</evidence>
<evidence type="ECO:0000313" key="2">
    <source>
        <dbReference type="Proteomes" id="UP001218188"/>
    </source>
</evidence>
<reference evidence="1" key="1">
    <citation type="submission" date="2023-03" db="EMBL/GenBank/DDBJ databases">
        <title>Massive genome expansion in bonnet fungi (Mycena s.s.) driven by repeated elements and novel gene families across ecological guilds.</title>
        <authorList>
            <consortium name="Lawrence Berkeley National Laboratory"/>
            <person name="Harder C.B."/>
            <person name="Miyauchi S."/>
            <person name="Viragh M."/>
            <person name="Kuo A."/>
            <person name="Thoen E."/>
            <person name="Andreopoulos B."/>
            <person name="Lu D."/>
            <person name="Skrede I."/>
            <person name="Drula E."/>
            <person name="Henrissat B."/>
            <person name="Morin E."/>
            <person name="Kohler A."/>
            <person name="Barry K."/>
            <person name="LaButti K."/>
            <person name="Morin E."/>
            <person name="Salamov A."/>
            <person name="Lipzen A."/>
            <person name="Mereny Z."/>
            <person name="Hegedus B."/>
            <person name="Baldrian P."/>
            <person name="Stursova M."/>
            <person name="Weitz H."/>
            <person name="Taylor A."/>
            <person name="Grigoriev I.V."/>
            <person name="Nagy L.G."/>
            <person name="Martin F."/>
            <person name="Kauserud H."/>
        </authorList>
    </citation>
    <scope>NUCLEOTIDE SEQUENCE</scope>
    <source>
        <strain evidence="1">CBHHK200</strain>
    </source>
</reference>